<accession>A0ABN4IXE3</accession>
<sequence>MGGVQLRFSQQTEQSQLSAWGWRRYWLRLFIGGLQLLALFEVGALAVGEVVAAIAAAEVATAVAAVVTEVAGLAVRANVQAVLAEHQSGDFL</sequence>
<evidence type="ECO:0000313" key="2">
    <source>
        <dbReference type="EMBL" id="ALN20478.1"/>
    </source>
</evidence>
<keyword evidence="1" id="KW-0472">Membrane</keyword>
<reference evidence="2 3" key="1">
    <citation type="submission" date="2015-11" db="EMBL/GenBank/DDBJ databases">
        <authorList>
            <person name="Chong T.M."/>
            <person name="Chan K.G."/>
            <person name="Dessaux Y."/>
        </authorList>
    </citation>
    <scope>NUCLEOTIDE SEQUENCE [LARGE SCALE GENOMIC DNA]</scope>
    <source>
        <strain evidence="2 3">S5.2</strain>
    </source>
</reference>
<gene>
    <name evidence="2" type="ORF">DW68_018165</name>
</gene>
<organism evidence="2 3">
    <name type="scientific">Ectopseudomonas mendocina S5.2</name>
    <dbReference type="NCBI Taxonomy" id="1225174"/>
    <lineage>
        <taxon>Bacteria</taxon>
        <taxon>Pseudomonadati</taxon>
        <taxon>Pseudomonadota</taxon>
        <taxon>Gammaproteobacteria</taxon>
        <taxon>Pseudomonadales</taxon>
        <taxon>Pseudomonadaceae</taxon>
        <taxon>Ectopseudomonas</taxon>
    </lineage>
</organism>
<feature type="transmembrane region" description="Helical" evidence="1">
    <location>
        <begin position="53"/>
        <end position="75"/>
    </location>
</feature>
<evidence type="ECO:0000256" key="1">
    <source>
        <dbReference type="SAM" id="Phobius"/>
    </source>
</evidence>
<keyword evidence="3" id="KW-1185">Reference proteome</keyword>
<dbReference type="EMBL" id="CP013124">
    <property type="protein sequence ID" value="ALN20478.1"/>
    <property type="molecule type" value="Genomic_DNA"/>
</dbReference>
<keyword evidence="1" id="KW-0812">Transmembrane</keyword>
<name>A0ABN4IXE3_ECTME</name>
<evidence type="ECO:0000313" key="3">
    <source>
        <dbReference type="Proteomes" id="UP000028530"/>
    </source>
</evidence>
<keyword evidence="1" id="KW-1133">Transmembrane helix</keyword>
<proteinExistence type="predicted"/>
<protein>
    <submittedName>
        <fullName evidence="2">Uncharacterized protein</fullName>
    </submittedName>
</protein>
<dbReference type="Proteomes" id="UP000028530">
    <property type="component" value="Chromosome"/>
</dbReference>
<feature type="transmembrane region" description="Helical" evidence="1">
    <location>
        <begin position="25"/>
        <end position="47"/>
    </location>
</feature>